<dbReference type="InterPro" id="IPR001765">
    <property type="entry name" value="Carbonic_anhydrase"/>
</dbReference>
<dbReference type="PANTHER" id="PTHR11002:SF76">
    <property type="entry name" value="CARBONIC ANHYDRASE"/>
    <property type="match status" value="1"/>
</dbReference>
<evidence type="ECO:0000256" key="4">
    <source>
        <dbReference type="ARBA" id="ARBA00022723"/>
    </source>
</evidence>
<evidence type="ECO:0000256" key="2">
    <source>
        <dbReference type="ARBA" id="ARBA00006217"/>
    </source>
</evidence>
<comment type="function">
    <text evidence="8">Reversible hydration of carbon dioxide.</text>
</comment>
<keyword evidence="4" id="KW-0479">Metal-binding</keyword>
<evidence type="ECO:0000313" key="10">
    <source>
        <dbReference type="Proteomes" id="UP001500074"/>
    </source>
</evidence>
<dbReference type="Pfam" id="PF00484">
    <property type="entry name" value="Pro_CA"/>
    <property type="match status" value="1"/>
</dbReference>
<evidence type="ECO:0000256" key="1">
    <source>
        <dbReference type="ARBA" id="ARBA00001947"/>
    </source>
</evidence>
<evidence type="ECO:0000256" key="5">
    <source>
        <dbReference type="ARBA" id="ARBA00022833"/>
    </source>
</evidence>
<evidence type="ECO:0000256" key="7">
    <source>
        <dbReference type="ARBA" id="ARBA00048348"/>
    </source>
</evidence>
<dbReference type="PANTHER" id="PTHR11002">
    <property type="entry name" value="CARBONIC ANHYDRASE"/>
    <property type="match status" value="1"/>
</dbReference>
<evidence type="ECO:0000313" key="9">
    <source>
        <dbReference type="EMBL" id="GAA5178319.1"/>
    </source>
</evidence>
<dbReference type="InterPro" id="IPR015892">
    <property type="entry name" value="Carbonic_anhydrase_CS"/>
</dbReference>
<dbReference type="CDD" id="cd00883">
    <property type="entry name" value="beta_CA_cladeA"/>
    <property type="match status" value="1"/>
</dbReference>
<keyword evidence="6 8" id="KW-0456">Lyase</keyword>
<dbReference type="EMBL" id="BAABKI010000028">
    <property type="protein sequence ID" value="GAA5178319.1"/>
    <property type="molecule type" value="Genomic_DNA"/>
</dbReference>
<proteinExistence type="inferred from homology"/>
<accession>A0ABP9RKB6</accession>
<dbReference type="PROSITE" id="PS00704">
    <property type="entry name" value="PROK_CO2_ANHYDRASE_1"/>
    <property type="match status" value="1"/>
</dbReference>
<evidence type="ECO:0000256" key="8">
    <source>
        <dbReference type="RuleBase" id="RU003956"/>
    </source>
</evidence>
<dbReference type="RefSeq" id="WP_031383523.1">
    <property type="nucleotide sequence ID" value="NZ_BAABKI010000028.1"/>
</dbReference>
<dbReference type="SUPFAM" id="SSF53056">
    <property type="entry name" value="beta-carbonic anhydrase, cab"/>
    <property type="match status" value="1"/>
</dbReference>
<organism evidence="9 10">
    <name type="scientific">Modicisalibacter zincidurans</name>
    <dbReference type="NCBI Taxonomy" id="1178777"/>
    <lineage>
        <taxon>Bacteria</taxon>
        <taxon>Pseudomonadati</taxon>
        <taxon>Pseudomonadota</taxon>
        <taxon>Gammaproteobacteria</taxon>
        <taxon>Oceanospirillales</taxon>
        <taxon>Halomonadaceae</taxon>
        <taxon>Modicisalibacter</taxon>
    </lineage>
</organism>
<keyword evidence="5 8" id="KW-0862">Zinc</keyword>
<dbReference type="PROSITE" id="PS00705">
    <property type="entry name" value="PROK_CO2_ANHYDRASE_2"/>
    <property type="match status" value="1"/>
</dbReference>
<keyword evidence="10" id="KW-1185">Reference proteome</keyword>
<dbReference type="Gene3D" id="3.40.1050.10">
    <property type="entry name" value="Carbonic anhydrase"/>
    <property type="match status" value="1"/>
</dbReference>
<dbReference type="EC" id="4.2.1.1" evidence="3 8"/>
<comment type="similarity">
    <text evidence="2 8">Belongs to the beta-class carbonic anhydrase family.</text>
</comment>
<evidence type="ECO:0000256" key="3">
    <source>
        <dbReference type="ARBA" id="ARBA00012925"/>
    </source>
</evidence>
<evidence type="ECO:0000256" key="6">
    <source>
        <dbReference type="ARBA" id="ARBA00023239"/>
    </source>
</evidence>
<dbReference type="NCBIfam" id="NF007756">
    <property type="entry name" value="PRK10437.1"/>
    <property type="match status" value="1"/>
</dbReference>
<comment type="cofactor">
    <cofactor evidence="1">
        <name>Zn(2+)</name>
        <dbReference type="ChEBI" id="CHEBI:29105"/>
    </cofactor>
</comment>
<name>A0ABP9RKB6_9GAMM</name>
<comment type="catalytic activity">
    <reaction evidence="7 8">
        <text>hydrogencarbonate + H(+) = CO2 + H2O</text>
        <dbReference type="Rhea" id="RHEA:10748"/>
        <dbReference type="ChEBI" id="CHEBI:15377"/>
        <dbReference type="ChEBI" id="CHEBI:15378"/>
        <dbReference type="ChEBI" id="CHEBI:16526"/>
        <dbReference type="ChEBI" id="CHEBI:17544"/>
        <dbReference type="EC" id="4.2.1.1"/>
    </reaction>
</comment>
<dbReference type="SMART" id="SM00947">
    <property type="entry name" value="Pro_CA"/>
    <property type="match status" value="1"/>
</dbReference>
<dbReference type="Proteomes" id="UP001500074">
    <property type="component" value="Unassembled WGS sequence"/>
</dbReference>
<protein>
    <recommendedName>
        <fullName evidence="3 8">Carbonic anhydrase</fullName>
        <ecNumber evidence="3 8">4.2.1.1</ecNumber>
    </recommendedName>
    <alternativeName>
        <fullName evidence="8">Carbonate dehydratase</fullName>
    </alternativeName>
</protein>
<comment type="caution">
    <text evidence="9">The sequence shown here is derived from an EMBL/GenBank/DDBJ whole genome shotgun (WGS) entry which is preliminary data.</text>
</comment>
<gene>
    <name evidence="9" type="primary">can</name>
    <name evidence="9" type="ORF">GCM10023342_28450</name>
</gene>
<sequence>MKTEMKRLLERNRDWAENVRRQDPDFFARLSQQQNPDYLWIGCSDSRVPANQIIDLPPGEVFVHRNVANLLQHNDMNALSVVQFAVDVLEVRHIMVVGHYGCGGVKAAITGGEFGMVDYWLHSIRELYSRHRDSLKDLPLDTQVDRMCEHNVRAQVANLCQTKIIQRAWLRGQSLAVHGWVYGLSDGRVSDLDCTIEGLNQVSQLYRVDRIEPTTPTD</sequence>
<reference evidence="10" key="1">
    <citation type="journal article" date="2019" name="Int. J. Syst. Evol. Microbiol.">
        <title>The Global Catalogue of Microorganisms (GCM) 10K type strain sequencing project: providing services to taxonomists for standard genome sequencing and annotation.</title>
        <authorList>
            <consortium name="The Broad Institute Genomics Platform"/>
            <consortium name="The Broad Institute Genome Sequencing Center for Infectious Disease"/>
            <person name="Wu L."/>
            <person name="Ma J."/>
        </authorList>
    </citation>
    <scope>NUCLEOTIDE SEQUENCE [LARGE SCALE GENOMIC DNA]</scope>
    <source>
        <strain evidence="10">JCM 18472</strain>
    </source>
</reference>
<dbReference type="InterPro" id="IPR036874">
    <property type="entry name" value="Carbonic_anhydrase_sf"/>
</dbReference>